<dbReference type="AlphaFoldDB" id="A0A644WLK1"/>
<dbReference type="InterPro" id="IPR001509">
    <property type="entry name" value="Epimerase_deHydtase"/>
</dbReference>
<reference evidence="2" key="1">
    <citation type="submission" date="2019-08" db="EMBL/GenBank/DDBJ databases">
        <authorList>
            <person name="Kucharzyk K."/>
            <person name="Murdoch R.W."/>
            <person name="Higgins S."/>
            <person name="Loffler F."/>
        </authorList>
    </citation>
    <scope>NUCLEOTIDE SEQUENCE</scope>
</reference>
<organism evidence="2">
    <name type="scientific">bioreactor metagenome</name>
    <dbReference type="NCBI Taxonomy" id="1076179"/>
    <lineage>
        <taxon>unclassified sequences</taxon>
        <taxon>metagenomes</taxon>
        <taxon>ecological metagenomes</taxon>
    </lineage>
</organism>
<dbReference type="InterPro" id="IPR036291">
    <property type="entry name" value="NAD(P)-bd_dom_sf"/>
</dbReference>
<keyword evidence="2" id="KW-0413">Isomerase</keyword>
<dbReference type="EC" id="5.1.3.26" evidence="2"/>
<comment type="caution">
    <text evidence="2">The sequence shown here is derived from an EMBL/GenBank/DDBJ whole genome shotgun (WGS) entry which is preliminary data.</text>
</comment>
<feature type="domain" description="NAD-dependent epimerase/dehydratase" evidence="1">
    <location>
        <begin position="3"/>
        <end position="227"/>
    </location>
</feature>
<dbReference type="PANTHER" id="PTHR43245">
    <property type="entry name" value="BIFUNCTIONAL POLYMYXIN RESISTANCE PROTEIN ARNA"/>
    <property type="match status" value="1"/>
</dbReference>
<evidence type="ECO:0000313" key="2">
    <source>
        <dbReference type="EMBL" id="MPM03114.1"/>
    </source>
</evidence>
<dbReference type="Pfam" id="PF01370">
    <property type="entry name" value="Epimerase"/>
    <property type="match status" value="1"/>
</dbReference>
<protein>
    <submittedName>
        <fullName evidence="2">N-acetyl-alpha-D-glucosaminyl-diphospho-ditrans, octacis-undecaprenol 4-epimerase</fullName>
        <ecNumber evidence="2">5.1.3.26</ecNumber>
    </submittedName>
</protein>
<evidence type="ECO:0000259" key="1">
    <source>
        <dbReference type="Pfam" id="PF01370"/>
    </source>
</evidence>
<dbReference type="Gene3D" id="3.40.50.720">
    <property type="entry name" value="NAD(P)-binding Rossmann-like Domain"/>
    <property type="match status" value="1"/>
</dbReference>
<dbReference type="InterPro" id="IPR050177">
    <property type="entry name" value="Lipid_A_modif_metabolic_enz"/>
</dbReference>
<proteinExistence type="predicted"/>
<sequence length="318" mass="35468">MQILITGASGFVGTNLINYFSPIEDLEIDALDLGQNVSERVVANYHWNELEFIPMDLYDDVIHLAGKAHDTRNKSGSEAYFDVNFGLTKRIFDRFLNSETGNFIFFSSVKAAADVVNGDILTEDVIPSPVGPYGESKIMAEEYIMDFVKKRDERLKHKNVYILRPCMIHGPGNKGNLNLLYSVVKKGVPWPLGAFNNQRSFTSIENLCFIINKLINSDIPSGIYNIADDEPVSTNRLIELISEVRGSKAKIMNVNPGVIKGMSRLGDLLHLPLNSLRLQKLTENYVVSNEKIKTALGLDKLPISAEGGLIRTLKSFND</sequence>
<dbReference type="PANTHER" id="PTHR43245:SF58">
    <property type="entry name" value="BLL5923 PROTEIN"/>
    <property type="match status" value="1"/>
</dbReference>
<gene>
    <name evidence="2" type="primary">gnu_6</name>
    <name evidence="2" type="ORF">SDC9_49374</name>
</gene>
<dbReference type="SUPFAM" id="SSF51735">
    <property type="entry name" value="NAD(P)-binding Rossmann-fold domains"/>
    <property type="match status" value="1"/>
</dbReference>
<dbReference type="GO" id="GO:0016853">
    <property type="term" value="F:isomerase activity"/>
    <property type="evidence" value="ECO:0007669"/>
    <property type="project" value="UniProtKB-KW"/>
</dbReference>
<dbReference type="EMBL" id="VSSQ01000925">
    <property type="protein sequence ID" value="MPM03114.1"/>
    <property type="molecule type" value="Genomic_DNA"/>
</dbReference>
<accession>A0A644WLK1</accession>
<name>A0A644WLK1_9ZZZZ</name>